<organism evidence="1">
    <name type="scientific">marine sediment metagenome</name>
    <dbReference type="NCBI Taxonomy" id="412755"/>
    <lineage>
        <taxon>unclassified sequences</taxon>
        <taxon>metagenomes</taxon>
        <taxon>ecological metagenomes</taxon>
    </lineage>
</organism>
<sequence>MGEIAEAMLSGLFCESCGEVIGDLADGLGDEPGFPRLCYGCKYIQQRKKRKKAERIGK</sequence>
<evidence type="ECO:0000313" key="1">
    <source>
        <dbReference type="EMBL" id="KKM66253.1"/>
    </source>
</evidence>
<evidence type="ECO:0008006" key="2">
    <source>
        <dbReference type="Google" id="ProtNLM"/>
    </source>
</evidence>
<comment type="caution">
    <text evidence="1">The sequence shown here is derived from an EMBL/GenBank/DDBJ whole genome shotgun (WGS) entry which is preliminary data.</text>
</comment>
<gene>
    <name evidence="1" type="ORF">LCGC14_1483100</name>
</gene>
<protein>
    <recommendedName>
        <fullName evidence="2">DksA C4-type domain-containing protein</fullName>
    </recommendedName>
</protein>
<dbReference type="EMBL" id="LAZR01010570">
    <property type="protein sequence ID" value="KKM66253.1"/>
    <property type="molecule type" value="Genomic_DNA"/>
</dbReference>
<accession>A0A0F9J9K1</accession>
<name>A0A0F9J9K1_9ZZZZ</name>
<dbReference type="AlphaFoldDB" id="A0A0F9J9K1"/>
<proteinExistence type="predicted"/>
<reference evidence="1" key="1">
    <citation type="journal article" date="2015" name="Nature">
        <title>Complex archaea that bridge the gap between prokaryotes and eukaryotes.</title>
        <authorList>
            <person name="Spang A."/>
            <person name="Saw J.H."/>
            <person name="Jorgensen S.L."/>
            <person name="Zaremba-Niedzwiedzka K."/>
            <person name="Martijn J."/>
            <person name="Lind A.E."/>
            <person name="van Eijk R."/>
            <person name="Schleper C."/>
            <person name="Guy L."/>
            <person name="Ettema T.J."/>
        </authorList>
    </citation>
    <scope>NUCLEOTIDE SEQUENCE</scope>
</reference>